<dbReference type="GO" id="GO:0010043">
    <property type="term" value="P:response to zinc ion"/>
    <property type="evidence" value="ECO:0007669"/>
    <property type="project" value="TreeGrafter"/>
</dbReference>
<comment type="subcellular location">
    <subcellularLocation>
        <location evidence="1 8">Cell membrane</location>
        <topology evidence="1 8">Multi-pass membrane protein</topology>
    </subcellularLocation>
</comment>
<protein>
    <recommendedName>
        <fullName evidence="12">Metal ABC transporter permease</fullName>
    </recommendedName>
</protein>
<evidence type="ECO:0000256" key="8">
    <source>
        <dbReference type="RuleBase" id="RU003943"/>
    </source>
</evidence>
<keyword evidence="6 9" id="KW-1133">Transmembrane helix</keyword>
<keyword evidence="3 8" id="KW-0813">Transport</keyword>
<feature type="transmembrane region" description="Helical" evidence="9">
    <location>
        <begin position="366"/>
        <end position="387"/>
    </location>
</feature>
<dbReference type="AlphaFoldDB" id="A0A3S0RDZ0"/>
<dbReference type="InterPro" id="IPR037294">
    <property type="entry name" value="ABC_BtuC-like"/>
</dbReference>
<comment type="similarity">
    <text evidence="2 8">Belongs to the ABC-3 integral membrane protein family.</text>
</comment>
<dbReference type="SUPFAM" id="SSF81345">
    <property type="entry name" value="ABC transporter involved in vitamin B12 uptake, BtuC"/>
    <property type="match status" value="2"/>
</dbReference>
<evidence type="ECO:0000313" key="11">
    <source>
        <dbReference type="Proteomes" id="UP000277766"/>
    </source>
</evidence>
<evidence type="ECO:0000256" key="7">
    <source>
        <dbReference type="ARBA" id="ARBA00023136"/>
    </source>
</evidence>
<gene>
    <name evidence="10" type="ORF">EJ104_09240</name>
</gene>
<accession>A0A3S0RDZ0</accession>
<dbReference type="PANTHER" id="PTHR30477:SF8">
    <property type="entry name" value="METAL TRANSPORT SYSTEM MEMBRANE PROTEIN CT_070-RELATED"/>
    <property type="match status" value="1"/>
</dbReference>
<feature type="transmembrane region" description="Helical" evidence="9">
    <location>
        <begin position="342"/>
        <end position="360"/>
    </location>
</feature>
<feature type="transmembrane region" description="Helical" evidence="9">
    <location>
        <begin position="293"/>
        <end position="311"/>
    </location>
</feature>
<feature type="transmembrane region" description="Helical" evidence="9">
    <location>
        <begin position="42"/>
        <end position="68"/>
    </location>
</feature>
<keyword evidence="7 9" id="KW-0472">Membrane</keyword>
<evidence type="ECO:0000256" key="1">
    <source>
        <dbReference type="ARBA" id="ARBA00004651"/>
    </source>
</evidence>
<evidence type="ECO:0000256" key="3">
    <source>
        <dbReference type="ARBA" id="ARBA00022448"/>
    </source>
</evidence>
<feature type="transmembrane region" description="Helical" evidence="9">
    <location>
        <begin position="204"/>
        <end position="223"/>
    </location>
</feature>
<sequence length="400" mass="40856">MGQFAVLGLLALAALALAHKELKVTLFDPQFAAVQGWPLGGLATLGTVLTILAIMTGLQTVGAVLMAAMLIAPAVAARQWAGSFGSMLALAGGFGALSGGLGSQGRRVMTLVAALHYDLVILVTPVLTAWTCGLLGLFLVLRRQALLSDGIGHAALPGIVAAYALTGSLASLPALLGAALFGLLTVSATEALTATGRLRADAALGLVFPALFALGVLAISLNFSGVHLDLDAVLYGEITYAPFRVGALGLPAPWWTMGTLLGLALLLLGLLGKELKLSTFDPGLSRSLGFSPRLISALLLTLVALSVVAAFDVVGAILVVAFMITPPATALLLTWHLPTAQWLTAALGLSASLLGYAAALALDASIAGLIATVLGIQFLLAFAWNAWRQGKRTGVQMPAS</sequence>
<evidence type="ECO:0000313" key="10">
    <source>
        <dbReference type="EMBL" id="RTR26023.1"/>
    </source>
</evidence>
<evidence type="ECO:0000256" key="4">
    <source>
        <dbReference type="ARBA" id="ARBA00022475"/>
    </source>
</evidence>
<dbReference type="Gene3D" id="1.10.3470.10">
    <property type="entry name" value="ABC transporter involved in vitamin B12 uptake, BtuC"/>
    <property type="match status" value="2"/>
</dbReference>
<keyword evidence="4" id="KW-1003">Cell membrane</keyword>
<dbReference type="PANTHER" id="PTHR30477">
    <property type="entry name" value="ABC-TRANSPORTER METAL-BINDING PROTEIN"/>
    <property type="match status" value="1"/>
</dbReference>
<dbReference type="GO" id="GO:0043190">
    <property type="term" value="C:ATP-binding cassette (ABC) transporter complex"/>
    <property type="evidence" value="ECO:0007669"/>
    <property type="project" value="InterPro"/>
</dbReference>
<feature type="transmembrane region" description="Helical" evidence="9">
    <location>
        <begin position="172"/>
        <end position="192"/>
    </location>
</feature>
<keyword evidence="5 8" id="KW-0812">Transmembrane</keyword>
<feature type="transmembrane region" description="Helical" evidence="9">
    <location>
        <begin position="252"/>
        <end position="272"/>
    </location>
</feature>
<proteinExistence type="inferred from homology"/>
<feature type="transmembrane region" description="Helical" evidence="9">
    <location>
        <begin position="119"/>
        <end position="139"/>
    </location>
</feature>
<evidence type="ECO:0000256" key="2">
    <source>
        <dbReference type="ARBA" id="ARBA00008034"/>
    </source>
</evidence>
<dbReference type="InterPro" id="IPR001626">
    <property type="entry name" value="ABC_TroCD"/>
</dbReference>
<dbReference type="Proteomes" id="UP000277766">
    <property type="component" value="Unassembled WGS sequence"/>
</dbReference>
<feature type="transmembrane region" description="Helical" evidence="9">
    <location>
        <begin position="317"/>
        <end position="335"/>
    </location>
</feature>
<keyword evidence="11" id="KW-1185">Reference proteome</keyword>
<feature type="transmembrane region" description="Helical" evidence="9">
    <location>
        <begin position="80"/>
        <end position="99"/>
    </location>
</feature>
<dbReference type="GO" id="GO:0055085">
    <property type="term" value="P:transmembrane transport"/>
    <property type="evidence" value="ECO:0007669"/>
    <property type="project" value="InterPro"/>
</dbReference>
<evidence type="ECO:0008006" key="12">
    <source>
        <dbReference type="Google" id="ProtNLM"/>
    </source>
</evidence>
<name>A0A3S0RDZ0_9DEIO</name>
<dbReference type="Pfam" id="PF00950">
    <property type="entry name" value="ABC-3"/>
    <property type="match status" value="2"/>
</dbReference>
<evidence type="ECO:0000256" key="9">
    <source>
        <dbReference type="SAM" id="Phobius"/>
    </source>
</evidence>
<evidence type="ECO:0000256" key="5">
    <source>
        <dbReference type="ARBA" id="ARBA00022692"/>
    </source>
</evidence>
<comment type="caution">
    <text evidence="10">The sequence shown here is derived from an EMBL/GenBank/DDBJ whole genome shotgun (WGS) entry which is preliminary data.</text>
</comment>
<dbReference type="EMBL" id="RXPE01000019">
    <property type="protein sequence ID" value="RTR26023.1"/>
    <property type="molecule type" value="Genomic_DNA"/>
</dbReference>
<reference evidence="10 11" key="1">
    <citation type="submission" date="2018-12" db="EMBL/GenBank/DDBJ databases">
        <title>Deinococcus radiophilus ATCC 27603 genome sequencing and assembly.</title>
        <authorList>
            <person name="Maclea K.S."/>
            <person name="Maynard C.R."/>
        </authorList>
    </citation>
    <scope>NUCLEOTIDE SEQUENCE [LARGE SCALE GENOMIC DNA]</scope>
    <source>
        <strain evidence="10 11">ATCC 27603</strain>
    </source>
</reference>
<dbReference type="OrthoDB" id="9788905at2"/>
<organism evidence="10 11">
    <name type="scientific">Deinococcus radiophilus</name>
    <dbReference type="NCBI Taxonomy" id="32062"/>
    <lineage>
        <taxon>Bacteria</taxon>
        <taxon>Thermotogati</taxon>
        <taxon>Deinococcota</taxon>
        <taxon>Deinococci</taxon>
        <taxon>Deinococcales</taxon>
        <taxon>Deinococcaceae</taxon>
        <taxon>Deinococcus</taxon>
    </lineage>
</organism>
<evidence type="ECO:0000256" key="6">
    <source>
        <dbReference type="ARBA" id="ARBA00022989"/>
    </source>
</evidence>